<accession>A0A0J7KUL9</accession>
<protein>
    <submittedName>
        <fullName evidence="2">Copia protein</fullName>
    </submittedName>
</protein>
<dbReference type="AlphaFoldDB" id="A0A0J7KUL9"/>
<evidence type="ECO:0000313" key="2">
    <source>
        <dbReference type="EMBL" id="KMQ94008.1"/>
    </source>
</evidence>
<gene>
    <name evidence="2" type="ORF">RF55_5862</name>
</gene>
<dbReference type="PANTHER" id="PTHR47481:SF7">
    <property type="entry name" value="CCHC-TYPE DOMAIN-CONTAINING PROTEIN"/>
    <property type="match status" value="1"/>
</dbReference>
<dbReference type="Proteomes" id="UP000036403">
    <property type="component" value="Unassembled WGS sequence"/>
</dbReference>
<organism evidence="2 3">
    <name type="scientific">Lasius niger</name>
    <name type="common">Black garden ant</name>
    <dbReference type="NCBI Taxonomy" id="67767"/>
    <lineage>
        <taxon>Eukaryota</taxon>
        <taxon>Metazoa</taxon>
        <taxon>Ecdysozoa</taxon>
        <taxon>Arthropoda</taxon>
        <taxon>Hexapoda</taxon>
        <taxon>Insecta</taxon>
        <taxon>Pterygota</taxon>
        <taxon>Neoptera</taxon>
        <taxon>Endopterygota</taxon>
        <taxon>Hymenoptera</taxon>
        <taxon>Apocrita</taxon>
        <taxon>Aculeata</taxon>
        <taxon>Formicoidea</taxon>
        <taxon>Formicidae</taxon>
        <taxon>Formicinae</taxon>
        <taxon>Lasius</taxon>
        <taxon>Lasius</taxon>
    </lineage>
</organism>
<dbReference type="PANTHER" id="PTHR47481">
    <property type="match status" value="1"/>
</dbReference>
<dbReference type="EMBL" id="LBMM01003063">
    <property type="protein sequence ID" value="KMQ94008.1"/>
    <property type="molecule type" value="Genomic_DNA"/>
</dbReference>
<dbReference type="OrthoDB" id="8195427at2759"/>
<name>A0A0J7KUL9_LASNI</name>
<dbReference type="STRING" id="67767.A0A0J7KUL9"/>
<keyword evidence="3" id="KW-1185">Reference proteome</keyword>
<dbReference type="PaxDb" id="67767-A0A0J7KUL9"/>
<dbReference type="Pfam" id="PF14223">
    <property type="entry name" value="Retrotran_gag_2"/>
    <property type="match status" value="1"/>
</dbReference>
<evidence type="ECO:0000313" key="3">
    <source>
        <dbReference type="Proteomes" id="UP000036403"/>
    </source>
</evidence>
<feature type="region of interest" description="Disordered" evidence="1">
    <location>
        <begin position="127"/>
        <end position="147"/>
    </location>
</feature>
<evidence type="ECO:0000256" key="1">
    <source>
        <dbReference type="SAM" id="MobiDB-lite"/>
    </source>
</evidence>
<sequence length="147" mass="16455">MHVGRTTSPQALLHIINCESATEMWNKLKSVYEQKSEASIHMLQQMWYSAKMSRKDNIASHVAKLEDIAHKLEVIGDKVSDNMIITKLLMTLPHSYNHFVSAWESAAQTERTLANLTSMLTIEEMRHSAAENPKGSALATDSSKSQA</sequence>
<reference evidence="2 3" key="1">
    <citation type="submission" date="2015-04" db="EMBL/GenBank/DDBJ databases">
        <title>Lasius niger genome sequencing.</title>
        <authorList>
            <person name="Konorov E.A."/>
            <person name="Nikitin M.A."/>
            <person name="Kirill M.V."/>
            <person name="Chang P."/>
        </authorList>
    </citation>
    <scope>NUCLEOTIDE SEQUENCE [LARGE SCALE GENOMIC DNA]</scope>
    <source>
        <tissue evidence="2">Whole</tissue>
    </source>
</reference>
<proteinExistence type="predicted"/>
<comment type="caution">
    <text evidence="2">The sequence shown here is derived from an EMBL/GenBank/DDBJ whole genome shotgun (WGS) entry which is preliminary data.</text>
</comment>